<dbReference type="InterPro" id="IPR010281">
    <property type="entry name" value="DUF885"/>
</dbReference>
<evidence type="ECO:0000313" key="2">
    <source>
        <dbReference type="Proteomes" id="UP000530564"/>
    </source>
</evidence>
<dbReference type="InterPro" id="IPR006311">
    <property type="entry name" value="TAT_signal"/>
</dbReference>
<dbReference type="RefSeq" id="WP_183773465.1">
    <property type="nucleotide sequence ID" value="NZ_JACIDK010000003.1"/>
</dbReference>
<dbReference type="PANTHER" id="PTHR33361">
    <property type="entry name" value="GLR0591 PROTEIN"/>
    <property type="match status" value="1"/>
</dbReference>
<dbReference type="AlphaFoldDB" id="A0A840A0X3"/>
<gene>
    <name evidence="1" type="ORF">GGQ61_002662</name>
</gene>
<dbReference type="PROSITE" id="PS51318">
    <property type="entry name" value="TAT"/>
    <property type="match status" value="1"/>
</dbReference>
<dbReference type="Pfam" id="PF05960">
    <property type="entry name" value="DUF885"/>
    <property type="match status" value="1"/>
</dbReference>
<dbReference type="Proteomes" id="UP000530564">
    <property type="component" value="Unassembled WGS sequence"/>
</dbReference>
<name>A0A840A0X3_9CAUL</name>
<dbReference type="PROSITE" id="PS51257">
    <property type="entry name" value="PROKAR_LIPOPROTEIN"/>
    <property type="match status" value="1"/>
</dbReference>
<organism evidence="1 2">
    <name type="scientific">Phenylobacterium haematophilum</name>
    <dbReference type="NCBI Taxonomy" id="98513"/>
    <lineage>
        <taxon>Bacteria</taxon>
        <taxon>Pseudomonadati</taxon>
        <taxon>Pseudomonadota</taxon>
        <taxon>Alphaproteobacteria</taxon>
        <taxon>Caulobacterales</taxon>
        <taxon>Caulobacteraceae</taxon>
        <taxon>Phenylobacterium</taxon>
    </lineage>
</organism>
<dbReference type="EMBL" id="JACIDK010000003">
    <property type="protein sequence ID" value="MBB3891934.1"/>
    <property type="molecule type" value="Genomic_DNA"/>
</dbReference>
<accession>A0A840A0X3</accession>
<keyword evidence="2" id="KW-1185">Reference proteome</keyword>
<proteinExistence type="predicted"/>
<protein>
    <submittedName>
        <fullName evidence="1">Uncharacterized protein (DUF885 family)</fullName>
    </submittedName>
</protein>
<sequence length="616" mass="67191">MLSRRQLLLSAGALAVLGGCASKSPAPDAAIAPPPAPPAPDAAAQLNAFLEKIFQQALDDSPQLVTGLGLDKDARAPAKFKLDDASLAEKARAKALNTAQLAQLKAIDRSRLSGMAGVNYDSVLFNLETSEAANQRFDYGYLGAGVPYMISQLSGSYQSTPDWLDNQHRIETKEDADAYLSRLADFGKVIDDEVERARRDIGVGVIPPDFIVARALPQMQGMLVPPEVSGLVTSVARRAKEKGFAGDYAGQAAKIYAETVAPALERQIALFKDIQGKTWHDAGVWRQPDGEAYYEHALHGSTTTRLSADEVHNIGLEQAKSLQARADELLKGQGLTKGGVGERIQALYKDKRYHYPNTDAGKEKLIADLMDLVAATSKRLPEYFGTLPKAPLKIQRVPKAIEAAAPGGYYNQPSLDGARPGIYWLNLRDTAEYPKWALPTITYHEGVPGHHLQLSLQQEADLPMIRRATFLSAYGEGWALYAEELAREMGVYEGDPRGEIGYIQAALFRAARLVVDTGMHAKRWSREKAIETMTAISGTPTTASTTEIERYVVWPGQACSYMVGKLEWLRLREKAKTALGANFDIRKFHDAGLLSGAMPLTVLEAVVDQYVARARG</sequence>
<reference evidence="1 2" key="1">
    <citation type="submission" date="2020-08" db="EMBL/GenBank/DDBJ databases">
        <title>Genomic Encyclopedia of Type Strains, Phase IV (KMG-IV): sequencing the most valuable type-strain genomes for metagenomic binning, comparative biology and taxonomic classification.</title>
        <authorList>
            <person name="Goeker M."/>
        </authorList>
    </citation>
    <scope>NUCLEOTIDE SEQUENCE [LARGE SCALE GENOMIC DNA]</scope>
    <source>
        <strain evidence="1 2">DSM 21793</strain>
    </source>
</reference>
<evidence type="ECO:0000313" key="1">
    <source>
        <dbReference type="EMBL" id="MBB3891934.1"/>
    </source>
</evidence>
<comment type="caution">
    <text evidence="1">The sequence shown here is derived from an EMBL/GenBank/DDBJ whole genome shotgun (WGS) entry which is preliminary data.</text>
</comment>
<dbReference type="PANTHER" id="PTHR33361:SF2">
    <property type="entry name" value="DUF885 DOMAIN-CONTAINING PROTEIN"/>
    <property type="match status" value="1"/>
</dbReference>